<reference evidence="2 3" key="1">
    <citation type="submission" date="2020-07" db="EMBL/GenBank/DDBJ databases">
        <title>Taxonomic revisions and descriptions of new bacterial species based on genomic comparisons in the high-G+C-content subgroup of the family Alcaligenaceae.</title>
        <authorList>
            <person name="Szabo A."/>
            <person name="Felfoldi T."/>
        </authorList>
    </citation>
    <scope>NUCLEOTIDE SEQUENCE [LARGE SCALE GENOMIC DNA]</scope>
    <source>
        <strain evidence="2 3">DSM 25264</strain>
    </source>
</reference>
<feature type="domain" description="Tle cognate immunity protein 4 C-terminal" evidence="1">
    <location>
        <begin position="191"/>
        <end position="356"/>
    </location>
</feature>
<keyword evidence="3" id="KW-1185">Reference proteome</keyword>
<protein>
    <recommendedName>
        <fullName evidence="1">Tle cognate immunity protein 4 C-terminal domain-containing protein</fullName>
    </recommendedName>
</protein>
<dbReference type="AlphaFoldDB" id="A0A853FEK7"/>
<dbReference type="EMBL" id="JACCEW010000002">
    <property type="protein sequence ID" value="NYT36476.1"/>
    <property type="molecule type" value="Genomic_DNA"/>
</dbReference>
<dbReference type="InterPro" id="IPR041290">
    <property type="entry name" value="Tli4_C"/>
</dbReference>
<dbReference type="RefSeq" id="WP_129968451.1">
    <property type="nucleotide sequence ID" value="NZ_JACCEW010000002.1"/>
</dbReference>
<organism evidence="2 3">
    <name type="scientific">Allopusillimonas soli</name>
    <dbReference type="NCBI Taxonomy" id="659016"/>
    <lineage>
        <taxon>Bacteria</taxon>
        <taxon>Pseudomonadati</taxon>
        <taxon>Pseudomonadota</taxon>
        <taxon>Betaproteobacteria</taxon>
        <taxon>Burkholderiales</taxon>
        <taxon>Alcaligenaceae</taxon>
        <taxon>Allopusillimonas</taxon>
    </lineage>
</organism>
<name>A0A853FEK7_9BURK</name>
<evidence type="ECO:0000313" key="2">
    <source>
        <dbReference type="EMBL" id="NYT36476.1"/>
    </source>
</evidence>
<gene>
    <name evidence="2" type="ORF">H0A68_06290</name>
</gene>
<dbReference type="Pfam" id="PF18426">
    <property type="entry name" value="Tli4_C"/>
    <property type="match status" value="1"/>
</dbReference>
<evidence type="ECO:0000313" key="3">
    <source>
        <dbReference type="Proteomes" id="UP000580517"/>
    </source>
</evidence>
<evidence type="ECO:0000259" key="1">
    <source>
        <dbReference type="Pfam" id="PF18426"/>
    </source>
</evidence>
<sequence length="363" mass="39665">MNQLPLAAGLSVFMMLSGCTGLGAGTSGIDASQQANAAPICLGRFVITLPEGAEPIAQASYQSIEIEDIKAVSGFPNVARQLEARAKKMRTAKMENSDYTNKLYRAAGYDPDVLFGKTQFAGIRVDRSQKQAMIGYHPELDVPTLRVELHKVIDDAQYVLATKGGSADDYDNISAFMWKAAERFRHRAADEIPNEPGFCMDKGLFADDGDPPVSETFSLFVRFKDHPDATFSIDSFATGAAGNEDELEIKSRFSGALGLMMRMFANIHVMDRGNREAAGQKGYQVALSTPSEDAPGATMYKFSWAAKGVLNDATRPYMEIELDIQPDDDKPATITSGKEAEALWNRLLNGIRIRPNSVIQQQS</sequence>
<proteinExistence type="predicted"/>
<dbReference type="Proteomes" id="UP000580517">
    <property type="component" value="Unassembled WGS sequence"/>
</dbReference>
<accession>A0A853FEK7</accession>
<dbReference type="OrthoDB" id="8646368at2"/>
<comment type="caution">
    <text evidence="2">The sequence shown here is derived from an EMBL/GenBank/DDBJ whole genome shotgun (WGS) entry which is preliminary data.</text>
</comment>